<evidence type="ECO:0000313" key="3">
    <source>
        <dbReference type="Proteomes" id="UP000572268"/>
    </source>
</evidence>
<dbReference type="Proteomes" id="UP000572268">
    <property type="component" value="Unassembled WGS sequence"/>
</dbReference>
<dbReference type="AlphaFoldDB" id="A0A7J6L347"/>
<organism evidence="2 3">
    <name type="scientific">Perkinsus olseni</name>
    <name type="common">Perkinsus atlanticus</name>
    <dbReference type="NCBI Taxonomy" id="32597"/>
    <lineage>
        <taxon>Eukaryota</taxon>
        <taxon>Sar</taxon>
        <taxon>Alveolata</taxon>
        <taxon>Perkinsozoa</taxon>
        <taxon>Perkinsea</taxon>
        <taxon>Perkinsida</taxon>
        <taxon>Perkinsidae</taxon>
        <taxon>Perkinsus</taxon>
    </lineage>
</organism>
<dbReference type="EMBL" id="JABANN010000768">
    <property type="protein sequence ID" value="KAF4653888.1"/>
    <property type="molecule type" value="Genomic_DNA"/>
</dbReference>
<evidence type="ECO:0000256" key="1">
    <source>
        <dbReference type="SAM" id="MobiDB-lite"/>
    </source>
</evidence>
<gene>
    <name evidence="2" type="ORF">FOL46_008957</name>
</gene>
<evidence type="ECO:0000313" key="2">
    <source>
        <dbReference type="EMBL" id="KAF4653888.1"/>
    </source>
</evidence>
<reference evidence="2 3" key="1">
    <citation type="submission" date="2020-04" db="EMBL/GenBank/DDBJ databases">
        <title>Perkinsus olseni comparative genomics.</title>
        <authorList>
            <person name="Bogema D.R."/>
        </authorList>
    </citation>
    <scope>NUCLEOTIDE SEQUENCE [LARGE SCALE GENOMIC DNA]</scope>
    <source>
        <strain evidence="2">ATCC PRA-31</strain>
    </source>
</reference>
<comment type="caution">
    <text evidence="2">The sequence shown here is derived from an EMBL/GenBank/DDBJ whole genome shotgun (WGS) entry which is preliminary data.</text>
</comment>
<proteinExistence type="predicted"/>
<feature type="compositionally biased region" description="Polar residues" evidence="1">
    <location>
        <begin position="1"/>
        <end position="19"/>
    </location>
</feature>
<accession>A0A7J6L347</accession>
<protein>
    <recommendedName>
        <fullName evidence="4">Nucleic-acid-binding protein from transposon X-element</fullName>
    </recommendedName>
</protein>
<sequence>MASSAECPTSRTSPKQQLTWKCAGRGKREEENTDTGNQDGTILCLSYKSKVQPNGHWETLTENEFKELASKASSLLSLILPNRDQWNAAIAAVSTDTTLVVKEVPKKTLTVKIMYPSGQDVRDILMKDLASKNNVDTTRLSIVCNRDRYAIIKGPVETLKAVASSGRVFLGLCSCRAIKLSKKGGLCYKCGKYHQLKGLTDCPFEVECARCGGQHALEVCAFPRFYKGPRKCSNCHGAHSAVEHCCKPVWHTIPTGNTGVTGSDVTDNITQDINLAVDSATLVADVDEGVN</sequence>
<evidence type="ECO:0008006" key="4">
    <source>
        <dbReference type="Google" id="ProtNLM"/>
    </source>
</evidence>
<feature type="region of interest" description="Disordered" evidence="1">
    <location>
        <begin position="1"/>
        <end position="39"/>
    </location>
</feature>
<name>A0A7J6L347_PEROL</name>